<dbReference type="CDD" id="cd06661">
    <property type="entry name" value="GGCT_like"/>
    <property type="match status" value="1"/>
</dbReference>
<organism evidence="2 3">
    <name type="scientific">Parvularcula bermudensis (strain ATCC BAA-594 / HTCC2503 / KCTC 12087)</name>
    <dbReference type="NCBI Taxonomy" id="314260"/>
    <lineage>
        <taxon>Bacteria</taxon>
        <taxon>Pseudomonadati</taxon>
        <taxon>Pseudomonadota</taxon>
        <taxon>Alphaproteobacteria</taxon>
        <taxon>Parvularculales</taxon>
        <taxon>Parvularculaceae</taxon>
        <taxon>Parvularcula</taxon>
    </lineage>
</organism>
<evidence type="ECO:0000313" key="2">
    <source>
        <dbReference type="EMBL" id="ADM09393.1"/>
    </source>
</evidence>
<keyword evidence="3" id="KW-1185">Reference proteome</keyword>
<dbReference type="SUPFAM" id="SSF110857">
    <property type="entry name" value="Gamma-glutamyl cyclotransferase-like"/>
    <property type="match status" value="1"/>
</dbReference>
<dbReference type="Pfam" id="PF06094">
    <property type="entry name" value="GGACT"/>
    <property type="match status" value="1"/>
</dbReference>
<dbReference type="Gene3D" id="3.10.490.10">
    <property type="entry name" value="Gamma-glutamyl cyclotransferase-like"/>
    <property type="match status" value="1"/>
</dbReference>
<dbReference type="InterPro" id="IPR013024">
    <property type="entry name" value="GGCT-like"/>
</dbReference>
<evidence type="ECO:0000313" key="3">
    <source>
        <dbReference type="Proteomes" id="UP000001302"/>
    </source>
</evidence>
<dbReference type="OrthoDB" id="7432499at2"/>
<gene>
    <name evidence="2" type="ordered locus">PB2503_06637</name>
</gene>
<dbReference type="AlphaFoldDB" id="E0TI54"/>
<dbReference type="InterPro" id="IPR036568">
    <property type="entry name" value="GGCT-like_sf"/>
</dbReference>
<sequence length="143" mass="15597">MFFFYGLLQPGFSNAASRLVARKLTPLGAAMTKGTLFAIEGPSGAYPALIPGATGTVHGSLYAKGPQWEDSDLARLDKFENVVPSRPGQSEYRRAVIDLIGPDGDALTATAYIYPERPKGARRILTSDFAYWLKVSGKRAWRD</sequence>
<reference evidence="2 3" key="2">
    <citation type="journal article" date="2011" name="J. Bacteriol.">
        <title>Complete genome sequence of strain HTCC2503T of Parvularcula bermudensis, the type species of the order "Parvularculales" in the class Alphaproteobacteria.</title>
        <authorList>
            <person name="Oh H.M."/>
            <person name="Kang I."/>
            <person name="Vergin K.L."/>
            <person name="Kang D."/>
            <person name="Rhee K.H."/>
            <person name="Giovannoni S.J."/>
            <person name="Cho J.C."/>
        </authorList>
    </citation>
    <scope>NUCLEOTIDE SEQUENCE [LARGE SCALE GENOMIC DNA]</scope>
    <source>
        <strain evidence="3">ATCC BAA-594 / HTCC2503 / KCTC 12087</strain>
    </source>
</reference>
<protein>
    <recommendedName>
        <fullName evidence="1">Gamma-glutamylcyclotransferase AIG2-like domain-containing protein</fullName>
    </recommendedName>
</protein>
<dbReference type="eggNOG" id="COG2105">
    <property type="taxonomic scope" value="Bacteria"/>
</dbReference>
<proteinExistence type="predicted"/>
<name>E0TI54_PARBH</name>
<reference evidence="3" key="1">
    <citation type="submission" date="2010-08" db="EMBL/GenBank/DDBJ databases">
        <title>Genome sequence of Parvularcula bermudensis HTCC2503.</title>
        <authorList>
            <person name="Kang D.-M."/>
            <person name="Oh H.-M."/>
            <person name="Cho J.-C."/>
        </authorList>
    </citation>
    <scope>NUCLEOTIDE SEQUENCE [LARGE SCALE GENOMIC DNA]</scope>
    <source>
        <strain evidence="3">ATCC BAA-594 / HTCC2503 / KCTC 12087</strain>
    </source>
</reference>
<accession>E0TI54</accession>
<dbReference type="STRING" id="314260.PB2503_06637"/>
<dbReference type="InterPro" id="IPR009288">
    <property type="entry name" value="AIG2-like_dom"/>
</dbReference>
<dbReference type="HOGENOM" id="CLU_083466_4_0_5"/>
<evidence type="ECO:0000259" key="1">
    <source>
        <dbReference type="Pfam" id="PF06094"/>
    </source>
</evidence>
<dbReference type="RefSeq" id="WP_013300367.1">
    <property type="nucleotide sequence ID" value="NC_014414.1"/>
</dbReference>
<feature type="domain" description="Gamma-glutamylcyclotransferase AIG2-like" evidence="1">
    <location>
        <begin position="2"/>
        <end position="128"/>
    </location>
</feature>
<dbReference type="KEGG" id="pbr:PB2503_06637"/>
<dbReference type="Proteomes" id="UP000001302">
    <property type="component" value="Chromosome"/>
</dbReference>
<dbReference type="EMBL" id="CP002156">
    <property type="protein sequence ID" value="ADM09393.1"/>
    <property type="molecule type" value="Genomic_DNA"/>
</dbReference>